<dbReference type="PANTHER" id="PTHR30136:SF24">
    <property type="entry name" value="HTH-TYPE TRANSCRIPTIONAL REPRESSOR ALLR"/>
    <property type="match status" value="1"/>
</dbReference>
<keyword evidence="2" id="KW-0238">DNA-binding</keyword>
<keyword evidence="3" id="KW-0804">Transcription</keyword>
<dbReference type="Pfam" id="PF01614">
    <property type="entry name" value="IclR_C"/>
    <property type="match status" value="1"/>
</dbReference>
<accession>A0ABT3TP15</accession>
<gene>
    <name evidence="5" type="ORF">OFY01_01665</name>
</gene>
<dbReference type="InterPro" id="IPR029016">
    <property type="entry name" value="GAF-like_dom_sf"/>
</dbReference>
<dbReference type="EMBL" id="JAPHNL010000008">
    <property type="protein sequence ID" value="MCX3058500.1"/>
    <property type="molecule type" value="Genomic_DNA"/>
</dbReference>
<dbReference type="Gene3D" id="3.30.450.40">
    <property type="match status" value="1"/>
</dbReference>
<protein>
    <submittedName>
        <fullName evidence="5">Helix-turn-helix domain-containing protein</fullName>
    </submittedName>
</protein>
<dbReference type="InterPro" id="IPR050707">
    <property type="entry name" value="HTH_MetabolicPath_Reg"/>
</dbReference>
<reference evidence="5" key="1">
    <citation type="submission" date="2022-10" db="EMBL/GenBank/DDBJ databases">
        <title>Streptomyces beihaiensis sp. nov., a chitin degrading actinobacterium, isolated from shrimp pond soil.</title>
        <authorList>
            <person name="Xie J."/>
            <person name="Shen N."/>
        </authorList>
    </citation>
    <scope>NUCLEOTIDE SEQUENCE</scope>
    <source>
        <strain evidence="5">GXMU-J5</strain>
    </source>
</reference>
<keyword evidence="6" id="KW-1185">Reference proteome</keyword>
<evidence type="ECO:0000256" key="1">
    <source>
        <dbReference type="ARBA" id="ARBA00023015"/>
    </source>
</evidence>
<dbReference type="PROSITE" id="PS51077">
    <property type="entry name" value="HTH_ICLR"/>
    <property type="match status" value="1"/>
</dbReference>
<evidence type="ECO:0000313" key="5">
    <source>
        <dbReference type="EMBL" id="MCX3058500.1"/>
    </source>
</evidence>
<keyword evidence="1" id="KW-0805">Transcription regulation</keyword>
<dbReference type="Gene3D" id="1.10.10.10">
    <property type="entry name" value="Winged helix-like DNA-binding domain superfamily/Winged helix DNA-binding domain"/>
    <property type="match status" value="1"/>
</dbReference>
<dbReference type="SUPFAM" id="SSF55781">
    <property type="entry name" value="GAF domain-like"/>
    <property type="match status" value="1"/>
</dbReference>
<proteinExistence type="predicted"/>
<name>A0ABT3TP15_9ACTN</name>
<feature type="domain" description="HTH iclR-type" evidence="4">
    <location>
        <begin position="1"/>
        <end position="56"/>
    </location>
</feature>
<dbReference type="PANTHER" id="PTHR30136">
    <property type="entry name" value="HELIX-TURN-HELIX TRANSCRIPTIONAL REGULATOR, ICLR FAMILY"/>
    <property type="match status" value="1"/>
</dbReference>
<evidence type="ECO:0000259" key="4">
    <source>
        <dbReference type="PROSITE" id="PS51077"/>
    </source>
</evidence>
<evidence type="ECO:0000256" key="3">
    <source>
        <dbReference type="ARBA" id="ARBA00023163"/>
    </source>
</evidence>
<organism evidence="5 6">
    <name type="scientific">Streptomyces beihaiensis</name>
    <dbReference type="NCBI Taxonomy" id="2984495"/>
    <lineage>
        <taxon>Bacteria</taxon>
        <taxon>Bacillati</taxon>
        <taxon>Actinomycetota</taxon>
        <taxon>Actinomycetes</taxon>
        <taxon>Kitasatosporales</taxon>
        <taxon>Streptomycetaceae</taxon>
        <taxon>Streptomyces</taxon>
    </lineage>
</organism>
<dbReference type="InterPro" id="IPR036390">
    <property type="entry name" value="WH_DNA-bd_sf"/>
</dbReference>
<dbReference type="InterPro" id="IPR005471">
    <property type="entry name" value="Tscrpt_reg_IclR_N"/>
</dbReference>
<dbReference type="Pfam" id="PF09339">
    <property type="entry name" value="HTH_IclR"/>
    <property type="match status" value="1"/>
</dbReference>
<evidence type="ECO:0000313" key="6">
    <source>
        <dbReference type="Proteomes" id="UP001163064"/>
    </source>
</evidence>
<dbReference type="InterPro" id="IPR014757">
    <property type="entry name" value="Tscrpt_reg_IclR_C"/>
</dbReference>
<sequence>MLAVLSAFDHSRPALSLSAIARRAALPLATGHRLVGELAAWGALERDASGLYHVGPKVRELAALAPRPPTPHGPALREAALPCLTDLSEATGARAQLAVREGRYAVCVLAVPGGAAGTRTPGGARTLLPATAAGRVLLAARAASERQLTDDVLSVAAPVFGPLGDVVAAVAVVAAAQGVRPH</sequence>
<dbReference type="SUPFAM" id="SSF46785">
    <property type="entry name" value="Winged helix' DNA-binding domain"/>
    <property type="match status" value="1"/>
</dbReference>
<dbReference type="SMART" id="SM00346">
    <property type="entry name" value="HTH_ICLR"/>
    <property type="match status" value="1"/>
</dbReference>
<dbReference type="InterPro" id="IPR036388">
    <property type="entry name" value="WH-like_DNA-bd_sf"/>
</dbReference>
<dbReference type="Proteomes" id="UP001163064">
    <property type="component" value="Unassembled WGS sequence"/>
</dbReference>
<comment type="caution">
    <text evidence="5">The sequence shown here is derived from an EMBL/GenBank/DDBJ whole genome shotgun (WGS) entry which is preliminary data.</text>
</comment>
<evidence type="ECO:0000256" key="2">
    <source>
        <dbReference type="ARBA" id="ARBA00023125"/>
    </source>
</evidence>
<feature type="non-terminal residue" evidence="5">
    <location>
        <position position="182"/>
    </location>
</feature>